<keyword evidence="5" id="KW-1133">Transmembrane helix</keyword>
<keyword evidence="8" id="KW-1185">Reference proteome</keyword>
<dbReference type="InterPro" id="IPR042099">
    <property type="entry name" value="ANL_N_sf"/>
</dbReference>
<dbReference type="PROSITE" id="PS00455">
    <property type="entry name" value="AMP_BINDING"/>
    <property type="match status" value="1"/>
</dbReference>
<dbReference type="GeneID" id="87923923"/>
<dbReference type="InterPro" id="IPR020806">
    <property type="entry name" value="PKS_PP-bd"/>
</dbReference>
<keyword evidence="1" id="KW-0596">Phosphopantetheine</keyword>
<evidence type="ECO:0000313" key="8">
    <source>
        <dbReference type="Proteomes" id="UP001273209"/>
    </source>
</evidence>
<dbReference type="InterPro" id="IPR036736">
    <property type="entry name" value="ACP-like_sf"/>
</dbReference>
<accession>A0AAE1I722</accession>
<dbReference type="GO" id="GO:0004312">
    <property type="term" value="F:fatty acid synthase activity"/>
    <property type="evidence" value="ECO:0007669"/>
    <property type="project" value="TreeGrafter"/>
</dbReference>
<dbReference type="RefSeq" id="XP_062751872.1">
    <property type="nucleotide sequence ID" value="XM_062904020.1"/>
</dbReference>
<proteinExistence type="predicted"/>
<dbReference type="PANTHER" id="PTHR43775:SF20">
    <property type="entry name" value="HYBRID PKS-NRPS SYNTHETASE APDA"/>
    <property type="match status" value="1"/>
</dbReference>
<keyword evidence="5" id="KW-0472">Membrane</keyword>
<dbReference type="SUPFAM" id="SSF56801">
    <property type="entry name" value="Acetyl-CoA synthetase-like"/>
    <property type="match status" value="1"/>
</dbReference>
<organism evidence="7 8">
    <name type="scientific">Trichoderma aggressivum f. europaeum</name>
    <dbReference type="NCBI Taxonomy" id="173218"/>
    <lineage>
        <taxon>Eukaryota</taxon>
        <taxon>Fungi</taxon>
        <taxon>Dikarya</taxon>
        <taxon>Ascomycota</taxon>
        <taxon>Pezizomycotina</taxon>
        <taxon>Sordariomycetes</taxon>
        <taxon>Hypocreomycetidae</taxon>
        <taxon>Hypocreales</taxon>
        <taxon>Hypocreaceae</taxon>
        <taxon>Trichoderma</taxon>
    </lineage>
</organism>
<dbReference type="InterPro" id="IPR001242">
    <property type="entry name" value="Condensation_dom"/>
</dbReference>
<evidence type="ECO:0000256" key="4">
    <source>
        <dbReference type="ARBA" id="ARBA00023002"/>
    </source>
</evidence>
<evidence type="ECO:0000256" key="2">
    <source>
        <dbReference type="ARBA" id="ARBA00022553"/>
    </source>
</evidence>
<dbReference type="SUPFAM" id="SSF52777">
    <property type="entry name" value="CoA-dependent acyltransferases"/>
    <property type="match status" value="1"/>
</dbReference>
<keyword evidence="4" id="KW-0560">Oxidoreductase</keyword>
<evidence type="ECO:0000313" key="7">
    <source>
        <dbReference type="EMBL" id="KAK4064120.1"/>
    </source>
</evidence>
<dbReference type="InterPro" id="IPR000873">
    <property type="entry name" value="AMP-dep_synth/lig_dom"/>
</dbReference>
<dbReference type="Gene3D" id="3.40.50.12780">
    <property type="entry name" value="N-terminal domain of ligase-like"/>
    <property type="match status" value="1"/>
</dbReference>
<evidence type="ECO:0000259" key="6">
    <source>
        <dbReference type="PROSITE" id="PS50075"/>
    </source>
</evidence>
<dbReference type="SMART" id="SM00822">
    <property type="entry name" value="PKS_KR"/>
    <property type="match status" value="1"/>
</dbReference>
<dbReference type="InterPro" id="IPR036291">
    <property type="entry name" value="NAD(P)-bd_dom_sf"/>
</dbReference>
<reference evidence="7" key="1">
    <citation type="submission" date="2023-11" db="EMBL/GenBank/DDBJ databases">
        <title>The genome sequences of three competitors of mushroom-forming fungi.</title>
        <authorList>
            <person name="Beijen E."/>
            <person name="Ohm R.A."/>
        </authorList>
    </citation>
    <scope>NUCLEOTIDE SEQUENCE</scope>
    <source>
        <strain evidence="7">CBS 100526</strain>
    </source>
</reference>
<dbReference type="InterPro" id="IPR009081">
    <property type="entry name" value="PP-bd_ACP"/>
</dbReference>
<keyword evidence="5" id="KW-0812">Transmembrane</keyword>
<dbReference type="Proteomes" id="UP001273209">
    <property type="component" value="Unassembled WGS sequence"/>
</dbReference>
<evidence type="ECO:0000256" key="5">
    <source>
        <dbReference type="SAM" id="Phobius"/>
    </source>
</evidence>
<dbReference type="Gene3D" id="3.30.559.30">
    <property type="entry name" value="Nonribosomal peptide synthetase, condensation domain"/>
    <property type="match status" value="1"/>
</dbReference>
<dbReference type="Gene3D" id="3.40.50.720">
    <property type="entry name" value="NAD(P)-binding Rossmann-like Domain"/>
    <property type="match status" value="1"/>
</dbReference>
<dbReference type="GO" id="GO:0031177">
    <property type="term" value="F:phosphopantetheine binding"/>
    <property type="evidence" value="ECO:0007669"/>
    <property type="project" value="InterPro"/>
</dbReference>
<dbReference type="Pfam" id="PF08659">
    <property type="entry name" value="KR"/>
    <property type="match status" value="1"/>
</dbReference>
<dbReference type="AlphaFoldDB" id="A0AAE1I722"/>
<comment type="caution">
    <text evidence="7">The sequence shown here is derived from an EMBL/GenBank/DDBJ whole genome shotgun (WGS) entry which is preliminary data.</text>
</comment>
<dbReference type="GO" id="GO:0016491">
    <property type="term" value="F:oxidoreductase activity"/>
    <property type="evidence" value="ECO:0007669"/>
    <property type="project" value="UniProtKB-KW"/>
</dbReference>
<dbReference type="InterPro" id="IPR020845">
    <property type="entry name" value="AMP-binding_CS"/>
</dbReference>
<keyword evidence="3" id="KW-0808">Transferase</keyword>
<dbReference type="PROSITE" id="PS50075">
    <property type="entry name" value="CARRIER"/>
    <property type="match status" value="1"/>
</dbReference>
<dbReference type="Pfam" id="PF00501">
    <property type="entry name" value="AMP-binding"/>
    <property type="match status" value="1"/>
</dbReference>
<feature type="transmembrane region" description="Helical" evidence="5">
    <location>
        <begin position="117"/>
        <end position="139"/>
    </location>
</feature>
<protein>
    <recommendedName>
        <fullName evidence="6">Carrier domain-containing protein</fullName>
    </recommendedName>
</protein>
<dbReference type="SMART" id="SM00823">
    <property type="entry name" value="PKS_PP"/>
    <property type="match status" value="1"/>
</dbReference>
<dbReference type="GO" id="GO:0006633">
    <property type="term" value="P:fatty acid biosynthetic process"/>
    <property type="evidence" value="ECO:0007669"/>
    <property type="project" value="TreeGrafter"/>
</dbReference>
<dbReference type="Gene3D" id="3.30.559.10">
    <property type="entry name" value="Chloramphenicol acetyltransferase-like domain"/>
    <property type="match status" value="1"/>
</dbReference>
<name>A0AAE1I722_9HYPO</name>
<dbReference type="SUPFAM" id="SSF47336">
    <property type="entry name" value="ACP-like"/>
    <property type="match status" value="1"/>
</dbReference>
<sequence length="697" mass="76753">MLSTCPPWETAPAVRLKGSTTAFLSAGHLEHNPAINVIALSTTHGSTISVTFACVFKVSEGSSGTKNLDELFHDQPLDFFIMFSSLVSIVGNRGQSNHVAANLFLSTIAEQRRRRGLAASVIHIGMVLGVGYVSSTGVYERTLRQYNYMPITEQDLLDIFSEAIVVGRLESENSPDLITSLNRYSRREDVHRPFWLEDLKFCRHTLSEVRQAESTTTSNMSLAQRLAQATSSEEAEGLIQESFCTKLERMLQAAKGSIQVSQSLMNLGVDSLVAVEIGSWFLKELDVDVPVLKILSGASVTDLSKKAASKVAFGSGASNDVTPPTIVAEKVYSPHSITPSVFDESRSRAVFGSTIFELLSKTNVPLKADFSDVTFDLDYKTGTTVQREFSNIRNHAFDLENGENMRAVIIAESHSKHFFILGFHHLAFDGFSAQMLVKYLAMAYVGLPLSHLKHWYIDFANREKTLTWSDDLEYRNPVYSGLLETLPLFGLLRPRLASLLPNQINTDHDLQTIFATYTHLLDVLSRELNMNVNAVELSPPTSQDLSLQLACGETYHDINKPLVRRFETSASLVSISKAASGTAPVDAALVDAALVDPGSTGYILYTSGTIGIPKGVMLSHSNLIYHIAGVYKKHGLEQDIVLQLSSLGFDLSLTQICQAFFSGSTLVIALKDTRQDPVQIVKLMLDEKIYLHSDDIN</sequence>
<dbReference type="SUPFAM" id="SSF51735">
    <property type="entry name" value="NAD(P)-binding Rossmann-fold domains"/>
    <property type="match status" value="1"/>
</dbReference>
<dbReference type="Pfam" id="PF00668">
    <property type="entry name" value="Condensation"/>
    <property type="match status" value="1"/>
</dbReference>
<dbReference type="GO" id="GO:0044550">
    <property type="term" value="P:secondary metabolite biosynthetic process"/>
    <property type="evidence" value="ECO:0007669"/>
    <property type="project" value="TreeGrafter"/>
</dbReference>
<gene>
    <name evidence="7" type="ORF">Triagg1_9099</name>
</gene>
<dbReference type="EMBL" id="JAWRVG010000049">
    <property type="protein sequence ID" value="KAK4064120.1"/>
    <property type="molecule type" value="Genomic_DNA"/>
</dbReference>
<dbReference type="Pfam" id="PF00550">
    <property type="entry name" value="PP-binding"/>
    <property type="match status" value="1"/>
</dbReference>
<dbReference type="InterPro" id="IPR023213">
    <property type="entry name" value="CAT-like_dom_sf"/>
</dbReference>
<keyword evidence="2" id="KW-0597">Phosphoprotein</keyword>
<feature type="domain" description="Carrier" evidence="6">
    <location>
        <begin position="234"/>
        <end position="311"/>
    </location>
</feature>
<evidence type="ECO:0000256" key="1">
    <source>
        <dbReference type="ARBA" id="ARBA00022450"/>
    </source>
</evidence>
<dbReference type="InterPro" id="IPR057326">
    <property type="entry name" value="KR_dom"/>
</dbReference>
<dbReference type="Gene3D" id="1.10.1200.10">
    <property type="entry name" value="ACP-like"/>
    <property type="match status" value="1"/>
</dbReference>
<dbReference type="PANTHER" id="PTHR43775">
    <property type="entry name" value="FATTY ACID SYNTHASE"/>
    <property type="match status" value="1"/>
</dbReference>
<evidence type="ECO:0000256" key="3">
    <source>
        <dbReference type="ARBA" id="ARBA00022679"/>
    </source>
</evidence>
<dbReference type="InterPro" id="IPR050091">
    <property type="entry name" value="PKS_NRPS_Biosynth_Enz"/>
</dbReference>
<dbReference type="InterPro" id="IPR013968">
    <property type="entry name" value="PKS_KR"/>
</dbReference>